<organism evidence="2 3">
    <name type="scientific">Micromonospora purpureochromogenes</name>
    <dbReference type="NCBI Taxonomy" id="47872"/>
    <lineage>
        <taxon>Bacteria</taxon>
        <taxon>Bacillati</taxon>
        <taxon>Actinomycetota</taxon>
        <taxon>Actinomycetes</taxon>
        <taxon>Micromonosporales</taxon>
        <taxon>Micromonosporaceae</taxon>
        <taxon>Micromonospora</taxon>
    </lineage>
</organism>
<protein>
    <recommendedName>
        <fullName evidence="4">ATP-binding protein</fullName>
    </recommendedName>
</protein>
<gene>
    <name evidence="2" type="ORF">HDA35_003006</name>
</gene>
<dbReference type="NCBIfam" id="NF041065">
    <property type="entry name" value="DpdH"/>
    <property type="match status" value="1"/>
</dbReference>
<feature type="compositionally biased region" description="Polar residues" evidence="1">
    <location>
        <begin position="581"/>
        <end position="606"/>
    </location>
</feature>
<sequence length="1054" mass="117456">MTDSLSGYVCWNRPNVAETINTEAVHADPSVFLATHRPLAVVRQAWGSAAPGEQVDERAVLDDFINRPPTGGVVLMPIMGESGTGKSHLVRWVGQQLHDSPTRRVIYLRKTETNLSSVIRTLLSDLHGQRFQEIRDQVSRSLGQYDEQALPHELLDRLALVLQFADSTGSATDSSAARYRKALSNERALPTLLRDYGYRRHLLAPDSVLTRFAEELLHGRRGGEAERRTAFEPQDLLPDVDPREIGPIAATMYKQLLGSPPLREEAARLLSENLDRAVLRLTDLEGGRLTEAMIEIRREFHRRGQEIVLLIEDFALIQGIQRDLLEAITEAGVREGRQELATVRTLMAVTRGYFFEQLPETARTRAEASVPYMYQLDVPMREKASIGVDDQQIVDFVARYLNAARTGRTDLVRAHAAAQNESVTSSEWVPNKCSKCPLRNQCHEAFGASSEGFGLYPFNKPAIVRAVRVTSDRDTDTFNPRTVLSRVVRHVLDNYDRAIREGEFPPRTFRRDFPRKRLVHVLGPEAAARLQAADPETYERRLDLLEFWGESVAAAPHLALGIYEAFRLPQLRNVEVPAPQPQRSTVSQASSGEQLPTTRPSSSVPPQVSIGPVPKARLQTRLSAIDDWDGRDAVLAQDYARELRTWLRDAVVARVPWNELGLPTPNDAIRRAVLGDKGPGVYIERAFGDKGEPPRGKATIVLKKGPATATMFKAIFQREEYGHWNFAGGPEQQRLLSRRLNEWAEAMVQAAREHFRFHQAETIRAAVVTSLTGARVLDLKGSRGRSREDLLSAVLDPGPPPGTATHTDGDIRTGEWAKLAAKHLEDRAGVVDRLSQAIGAAQGSGAPQLVDATVLLPAIESIIADPTPKADPQALPDWIGPAYGRLQRNFDPAVQAQWVHLRMLIAEYRGLTGGEEPEVLLKELGKALAALPAVAPGAGGRTAEEWLDGLRQARTLPWERWESLVKEFDEAEIEFEPASARDNERRSRLVAKDRGNRFGLVLQFLKQCERWLDDGLRKADYQRNAQPADPYPELRHVLAEIDALLSDWQEGSDG</sequence>
<dbReference type="RefSeq" id="WP_179803324.1">
    <property type="nucleotide sequence ID" value="NZ_JACCCQ010000001.1"/>
</dbReference>
<evidence type="ECO:0000313" key="2">
    <source>
        <dbReference type="EMBL" id="NYF57175.1"/>
    </source>
</evidence>
<feature type="region of interest" description="Disordered" evidence="1">
    <location>
        <begin position="791"/>
        <end position="810"/>
    </location>
</feature>
<keyword evidence="3" id="KW-1185">Reference proteome</keyword>
<dbReference type="EMBL" id="JACCCQ010000001">
    <property type="protein sequence ID" value="NYF57175.1"/>
    <property type="molecule type" value="Genomic_DNA"/>
</dbReference>
<dbReference type="SUPFAM" id="SSF52540">
    <property type="entry name" value="P-loop containing nucleoside triphosphate hydrolases"/>
    <property type="match status" value="1"/>
</dbReference>
<evidence type="ECO:0008006" key="4">
    <source>
        <dbReference type="Google" id="ProtNLM"/>
    </source>
</evidence>
<reference evidence="2 3" key="1">
    <citation type="submission" date="2020-07" db="EMBL/GenBank/DDBJ databases">
        <title>Sequencing the genomes of 1000 actinobacteria strains.</title>
        <authorList>
            <person name="Klenk H.-P."/>
        </authorList>
    </citation>
    <scope>NUCLEOTIDE SEQUENCE [LARGE SCALE GENOMIC DNA]</scope>
    <source>
        <strain evidence="2 3">DSM 43814</strain>
    </source>
</reference>
<dbReference type="InterPro" id="IPR027417">
    <property type="entry name" value="P-loop_NTPase"/>
</dbReference>
<accession>A0ABX2RM42</accession>
<feature type="region of interest" description="Disordered" evidence="1">
    <location>
        <begin position="577"/>
        <end position="613"/>
    </location>
</feature>
<comment type="caution">
    <text evidence="2">The sequence shown here is derived from an EMBL/GenBank/DDBJ whole genome shotgun (WGS) entry which is preliminary data.</text>
</comment>
<evidence type="ECO:0000256" key="1">
    <source>
        <dbReference type="SAM" id="MobiDB-lite"/>
    </source>
</evidence>
<evidence type="ECO:0000313" key="3">
    <source>
        <dbReference type="Proteomes" id="UP000631553"/>
    </source>
</evidence>
<dbReference type="Proteomes" id="UP000631553">
    <property type="component" value="Unassembled WGS sequence"/>
</dbReference>
<name>A0ABX2RM42_9ACTN</name>
<proteinExistence type="predicted"/>